<dbReference type="EMBL" id="SMFQ01000004">
    <property type="protein sequence ID" value="TCJ84543.1"/>
    <property type="molecule type" value="Genomic_DNA"/>
</dbReference>
<proteinExistence type="predicted"/>
<evidence type="ECO:0000256" key="1">
    <source>
        <dbReference type="SAM" id="Phobius"/>
    </source>
</evidence>
<dbReference type="AlphaFoldDB" id="A0A4R1ETK0"/>
<feature type="transmembrane region" description="Helical" evidence="1">
    <location>
        <begin position="22"/>
        <end position="46"/>
    </location>
</feature>
<gene>
    <name evidence="2" type="ORF">EV695_2500</name>
</gene>
<feature type="transmembrane region" description="Helical" evidence="1">
    <location>
        <begin position="66"/>
        <end position="86"/>
    </location>
</feature>
<keyword evidence="3" id="KW-1185">Reference proteome</keyword>
<feature type="transmembrane region" description="Helical" evidence="1">
    <location>
        <begin position="136"/>
        <end position="156"/>
    </location>
</feature>
<accession>A0A4R1ETK0</accession>
<name>A0A4R1ETK0_9GAMM</name>
<evidence type="ECO:0000313" key="2">
    <source>
        <dbReference type="EMBL" id="TCJ84543.1"/>
    </source>
</evidence>
<protein>
    <submittedName>
        <fullName evidence="2">Uncharacterized protein</fullName>
    </submittedName>
</protein>
<dbReference type="Proteomes" id="UP000294887">
    <property type="component" value="Unassembled WGS sequence"/>
</dbReference>
<comment type="caution">
    <text evidence="2">The sequence shown here is derived from an EMBL/GenBank/DDBJ whole genome shotgun (WGS) entry which is preliminary data.</text>
</comment>
<evidence type="ECO:0000313" key="3">
    <source>
        <dbReference type="Proteomes" id="UP000294887"/>
    </source>
</evidence>
<keyword evidence="1" id="KW-0812">Transmembrane</keyword>
<dbReference type="RefSeq" id="WP_131906291.1">
    <property type="nucleotide sequence ID" value="NZ_BAAAFU010000006.1"/>
</dbReference>
<dbReference type="OrthoDB" id="7063120at2"/>
<reference evidence="2 3" key="1">
    <citation type="submission" date="2019-03" db="EMBL/GenBank/DDBJ databases">
        <title>Genomic Encyclopedia of Type Strains, Phase IV (KMG-IV): sequencing the most valuable type-strain genomes for metagenomic binning, comparative biology and taxonomic classification.</title>
        <authorList>
            <person name="Goeker M."/>
        </authorList>
    </citation>
    <scope>NUCLEOTIDE SEQUENCE [LARGE SCALE GENOMIC DNA]</scope>
    <source>
        <strain evidence="2 3">DSM 24830</strain>
    </source>
</reference>
<feature type="transmembrane region" description="Helical" evidence="1">
    <location>
        <begin position="98"/>
        <end position="116"/>
    </location>
</feature>
<keyword evidence="1" id="KW-1133">Transmembrane helix</keyword>
<organism evidence="2 3">
    <name type="scientific">Cocleimonas flava</name>
    <dbReference type="NCBI Taxonomy" id="634765"/>
    <lineage>
        <taxon>Bacteria</taxon>
        <taxon>Pseudomonadati</taxon>
        <taxon>Pseudomonadota</taxon>
        <taxon>Gammaproteobacteria</taxon>
        <taxon>Thiotrichales</taxon>
        <taxon>Thiotrichaceae</taxon>
        <taxon>Cocleimonas</taxon>
    </lineage>
</organism>
<sequence length="158" mass="17507">MILETAELIQQSGLAQLLRNSLWLYPLVNTGHILGIILLVGSTLAIDCRLLGLWARVKLQSVATVFQTLAITGLILTALFGLLLFIARPVDYLGSDVFLTKLALIVVALTNAFILRNSNIWKTALSDNNWGFQVKAQALISLMLWLTILFLGRLIAYR</sequence>
<keyword evidence="1" id="KW-0472">Membrane</keyword>